<dbReference type="OrthoDB" id="201621at2759"/>
<dbReference type="UniPathway" id="UPA00537">
    <property type="reaction ID" value="UER00595"/>
</dbReference>
<proteinExistence type="inferred from homology"/>
<dbReference type="PANTHER" id="PTHR12561">
    <property type="entry name" value="LIPOATE-PROTEIN LIGASE"/>
    <property type="match status" value="1"/>
</dbReference>
<dbReference type="PANTHER" id="PTHR12561:SF3">
    <property type="entry name" value="LIPOYLTRANSFERASE 1, MITOCHONDRIAL"/>
    <property type="match status" value="1"/>
</dbReference>
<dbReference type="InterPro" id="IPR004143">
    <property type="entry name" value="BPL_LPL_catalytic"/>
</dbReference>
<dbReference type="EMBL" id="CAHR02000068">
    <property type="protein sequence ID" value="CCG82043.1"/>
    <property type="molecule type" value="Genomic_DNA"/>
</dbReference>
<evidence type="ECO:0000313" key="6">
    <source>
        <dbReference type="EMBL" id="CCG82043.1"/>
    </source>
</evidence>
<dbReference type="Pfam" id="PF21948">
    <property type="entry name" value="LplA-B_cat"/>
    <property type="match status" value="1"/>
</dbReference>
<comment type="caution">
    <text evidence="6">The sequence shown here is derived from an EMBL/GenBank/DDBJ whole genome shotgun (WGS) entry which is preliminary data.</text>
</comment>
<feature type="domain" description="BPL/LPL catalytic" evidence="5">
    <location>
        <begin position="1"/>
        <end position="122"/>
    </location>
</feature>
<evidence type="ECO:0000256" key="3">
    <source>
        <dbReference type="ARBA" id="ARBA00008242"/>
    </source>
</evidence>
<dbReference type="AlphaFoldDB" id="R4X8S2"/>
<dbReference type="GO" id="GO:0017118">
    <property type="term" value="F:lipoyltransferase activity"/>
    <property type="evidence" value="ECO:0007669"/>
    <property type="project" value="TreeGrafter"/>
</dbReference>
<evidence type="ECO:0000313" key="7">
    <source>
        <dbReference type="Proteomes" id="UP000013776"/>
    </source>
</evidence>
<evidence type="ECO:0000256" key="2">
    <source>
        <dbReference type="ARBA" id="ARBA00005085"/>
    </source>
</evidence>
<keyword evidence="6" id="KW-0436">Ligase</keyword>
<evidence type="ECO:0000256" key="4">
    <source>
        <dbReference type="ARBA" id="ARBA00015925"/>
    </source>
</evidence>
<dbReference type="VEuPathDB" id="FungiDB:TAPDE_001969"/>
<comment type="similarity">
    <text evidence="3">Belongs to the LplA family.</text>
</comment>
<dbReference type="eggNOG" id="KOG3159">
    <property type="taxonomic scope" value="Eukaryota"/>
</dbReference>
<evidence type="ECO:0000259" key="5">
    <source>
        <dbReference type="PROSITE" id="PS51733"/>
    </source>
</evidence>
<dbReference type="InterPro" id="IPR045864">
    <property type="entry name" value="aa-tRNA-synth_II/BPL/LPL"/>
</dbReference>
<comment type="pathway">
    <text evidence="2">Protein modification; protein lipoylation via exogenous pathway; protein N(6)-(lipoyl)lysine from lipoate: step 2/2.</text>
</comment>
<dbReference type="GO" id="GO:0009249">
    <property type="term" value="P:protein lipoylation"/>
    <property type="evidence" value="ECO:0007669"/>
    <property type="project" value="InterPro"/>
</dbReference>
<reference evidence="6 7" key="1">
    <citation type="journal article" date="2013" name="MBio">
        <title>Genome sequencing of the plant pathogen Taphrina deformans, the causal agent of peach leaf curl.</title>
        <authorList>
            <person name="Cisse O.H."/>
            <person name="Almeida J.M.G.C.F."/>
            <person name="Fonseca A."/>
            <person name="Kumar A.A."/>
            <person name="Salojaervi J."/>
            <person name="Overmyer K."/>
            <person name="Hauser P.M."/>
            <person name="Pagni M."/>
        </authorList>
    </citation>
    <scope>NUCLEOTIDE SEQUENCE [LARGE SCALE GENOMIC DNA]</scope>
    <source>
        <strain evidence="7">PYCC 5710 / ATCC 11124 / CBS 356.35 / IMI 108563 / JCM 9778 / NBRC 8474</strain>
    </source>
</reference>
<dbReference type="SUPFAM" id="SSF55681">
    <property type="entry name" value="Class II aaRS and biotin synthetases"/>
    <property type="match status" value="1"/>
</dbReference>
<dbReference type="Gene3D" id="3.30.930.10">
    <property type="entry name" value="Bira Bifunctional Protein, Domain 2"/>
    <property type="match status" value="1"/>
</dbReference>
<dbReference type="PROSITE" id="PS51733">
    <property type="entry name" value="BPL_LPL_CATALYTIC"/>
    <property type="match status" value="1"/>
</dbReference>
<evidence type="ECO:0000256" key="1">
    <source>
        <dbReference type="ARBA" id="ARBA00003253"/>
    </source>
</evidence>
<organism evidence="6 7">
    <name type="scientific">Taphrina deformans (strain PYCC 5710 / ATCC 11124 / CBS 356.35 / IMI 108563 / JCM 9778 / NBRC 8474)</name>
    <name type="common">Peach leaf curl fungus</name>
    <name type="synonym">Lalaria deformans</name>
    <dbReference type="NCBI Taxonomy" id="1097556"/>
    <lineage>
        <taxon>Eukaryota</taxon>
        <taxon>Fungi</taxon>
        <taxon>Dikarya</taxon>
        <taxon>Ascomycota</taxon>
        <taxon>Taphrinomycotina</taxon>
        <taxon>Taphrinomycetes</taxon>
        <taxon>Taphrinales</taxon>
        <taxon>Taphrinaceae</taxon>
        <taxon>Taphrina</taxon>
    </lineage>
</organism>
<comment type="function">
    <text evidence="1">Catalyzes both the ATP-dependent activation of exogenously supplied lipoate to lipoyl-AMP and the transfer of the activated lipoyl onto the lipoyl domains of lipoate-dependent enzymes.</text>
</comment>
<name>R4X8S2_TAPDE</name>
<dbReference type="GO" id="GO:0005739">
    <property type="term" value="C:mitochondrion"/>
    <property type="evidence" value="ECO:0007669"/>
    <property type="project" value="TreeGrafter"/>
</dbReference>
<protein>
    <recommendedName>
        <fullName evidence="4">Putative lipoate-protein ligase A</fullName>
    </recommendedName>
</protein>
<dbReference type="STRING" id="1097556.R4X8S2"/>
<keyword evidence="7" id="KW-1185">Reference proteome</keyword>
<accession>R4X8S2</accession>
<sequence>MMKRDKFDRDSTAQKIINGLKCAGLDVKLNERHDITIRVAGEYKKCSGSAYKISKDRAYAHGTMLLASDLGNLGPALRPASYGIVGNGVESVRSKVANLNLTHEEFCAILAKAFQARCHKIEEEEMMAIPEVAESRAQLISDHWKYSQTPVFTQTITTGAYTIIATSQSSEDWSGNPSK</sequence>
<gene>
    <name evidence="6" type="ORF">TAPDE_001969</name>
</gene>
<dbReference type="InterPro" id="IPR004562">
    <property type="entry name" value="LipoylTrfase_LipoateP_Ligase"/>
</dbReference>
<dbReference type="Proteomes" id="UP000013776">
    <property type="component" value="Unassembled WGS sequence"/>
</dbReference>
<dbReference type="GO" id="GO:0016874">
    <property type="term" value="F:ligase activity"/>
    <property type="evidence" value="ECO:0007669"/>
    <property type="project" value="UniProtKB-KW"/>
</dbReference>